<dbReference type="PROSITE" id="PS51832">
    <property type="entry name" value="HD_GYP"/>
    <property type="match status" value="1"/>
</dbReference>
<dbReference type="Proteomes" id="UP001221189">
    <property type="component" value="Unassembled WGS sequence"/>
</dbReference>
<dbReference type="InterPro" id="IPR037522">
    <property type="entry name" value="HD_GYP_dom"/>
</dbReference>
<evidence type="ECO:0000313" key="2">
    <source>
        <dbReference type="EMBL" id="MDC8774493.1"/>
    </source>
</evidence>
<name>A0ABT5KKM8_9BURK</name>
<dbReference type="PANTHER" id="PTHR43155:SF2">
    <property type="entry name" value="CYCLIC DI-GMP PHOSPHODIESTERASE PA4108"/>
    <property type="match status" value="1"/>
</dbReference>
<dbReference type="RefSeq" id="WP_273602490.1">
    <property type="nucleotide sequence ID" value="NZ_JAQQXT010000024.1"/>
</dbReference>
<protein>
    <submittedName>
        <fullName evidence="2">Phosphohydrolase</fullName>
    </submittedName>
</protein>
<gene>
    <name evidence="2" type="ORF">PRZ03_23265</name>
</gene>
<dbReference type="PANTHER" id="PTHR43155">
    <property type="entry name" value="CYCLIC DI-GMP PHOSPHODIESTERASE PA4108-RELATED"/>
    <property type="match status" value="1"/>
</dbReference>
<dbReference type="EMBL" id="JAQQXT010000024">
    <property type="protein sequence ID" value="MDC8774493.1"/>
    <property type="molecule type" value="Genomic_DNA"/>
</dbReference>
<keyword evidence="3" id="KW-1185">Reference proteome</keyword>
<sequence>MQLLKLVAEQIRIGARLPFNVRDAEGGLLLACGQIVISAAQLAALLARGMYADVAELRALQAGGQVPAEPPPLATRWAQAVWAVDAMLKTLPDGLQFMASCDETTSEVIALAVQDGDMALYQTVRQEGLQLRLYGLTHALYVATLSLMVARRLGWAESRQRKVVKAALTMNASIIELQGVYAMTGGRLTQSQREQLRLHPDEACKRLRAAGVDDEEWLQAVAQHHEQVSGRGYPRGLRDVGEMARLLRLVDVFLAKISSRVNRPALEIKQAAREVYEQNPGNPLAASLIKEFGMYPPGELLRLANGDLAVVIRRGATLQCPLVMALADKRGQLKAQLIRYDTAQREFAVVAVESDKSLMARIPSERLYGLYGMHGLDSLNPTH</sequence>
<accession>A0ABT5KKM8</accession>
<organism evidence="2 3">
    <name type="scientific">Roseateles albus</name>
    <dbReference type="NCBI Taxonomy" id="2987525"/>
    <lineage>
        <taxon>Bacteria</taxon>
        <taxon>Pseudomonadati</taxon>
        <taxon>Pseudomonadota</taxon>
        <taxon>Betaproteobacteria</taxon>
        <taxon>Burkholderiales</taxon>
        <taxon>Sphaerotilaceae</taxon>
        <taxon>Roseateles</taxon>
    </lineage>
</organism>
<dbReference type="InterPro" id="IPR003607">
    <property type="entry name" value="HD/PDEase_dom"/>
</dbReference>
<proteinExistence type="predicted"/>
<feature type="domain" description="HD-GYP" evidence="1">
    <location>
        <begin position="113"/>
        <end position="307"/>
    </location>
</feature>
<dbReference type="SUPFAM" id="SSF109604">
    <property type="entry name" value="HD-domain/PDEase-like"/>
    <property type="match status" value="1"/>
</dbReference>
<comment type="caution">
    <text evidence="2">The sequence shown here is derived from an EMBL/GenBank/DDBJ whole genome shotgun (WGS) entry which is preliminary data.</text>
</comment>
<dbReference type="Gene3D" id="1.10.3210.10">
    <property type="entry name" value="Hypothetical protein af1432"/>
    <property type="match status" value="1"/>
</dbReference>
<dbReference type="Pfam" id="PF13487">
    <property type="entry name" value="HD_5"/>
    <property type="match status" value="1"/>
</dbReference>
<evidence type="ECO:0000313" key="3">
    <source>
        <dbReference type="Proteomes" id="UP001221189"/>
    </source>
</evidence>
<dbReference type="CDD" id="cd00077">
    <property type="entry name" value="HDc"/>
    <property type="match status" value="1"/>
</dbReference>
<reference evidence="2 3" key="1">
    <citation type="submission" date="2022-10" db="EMBL/GenBank/DDBJ databases">
        <title>Paucibacter sp. hw1 Genome sequencing.</title>
        <authorList>
            <person name="Park S."/>
        </authorList>
    </citation>
    <scope>NUCLEOTIDE SEQUENCE [LARGE SCALE GENOMIC DNA]</scope>
    <source>
        <strain evidence="3">hw1</strain>
    </source>
</reference>
<evidence type="ECO:0000259" key="1">
    <source>
        <dbReference type="PROSITE" id="PS51832"/>
    </source>
</evidence>